<comment type="caution">
    <text evidence="1">The sequence shown here is derived from an EMBL/GenBank/DDBJ whole genome shotgun (WGS) entry which is preliminary data.</text>
</comment>
<dbReference type="EMBL" id="CAKKMG010000038">
    <property type="protein sequence ID" value="CAH0238696.1"/>
    <property type="molecule type" value="Genomic_DNA"/>
</dbReference>
<organism evidence="1 2">
    <name type="scientific">Peribacillus simplex</name>
    <dbReference type="NCBI Taxonomy" id="1478"/>
    <lineage>
        <taxon>Bacteria</taxon>
        <taxon>Bacillati</taxon>
        <taxon>Bacillota</taxon>
        <taxon>Bacilli</taxon>
        <taxon>Bacillales</taxon>
        <taxon>Bacillaceae</taxon>
        <taxon>Peribacillus</taxon>
    </lineage>
</organism>
<gene>
    <name evidence="1" type="ORF">SRABI133_02827</name>
</gene>
<dbReference type="AlphaFoldDB" id="A0A9W4KXT1"/>
<protein>
    <submittedName>
        <fullName evidence="1">Uncharacterized protein</fullName>
    </submittedName>
</protein>
<reference evidence="1" key="1">
    <citation type="submission" date="2021-11" db="EMBL/GenBank/DDBJ databases">
        <authorList>
            <person name="Bulgarelli D."/>
        </authorList>
    </citation>
    <scope>NUCLEOTIDE SEQUENCE</scope>
    <source>
        <strain evidence="1">Bi133</strain>
    </source>
</reference>
<accession>A0A9W4KXT1</accession>
<dbReference type="Proteomes" id="UP000789326">
    <property type="component" value="Unassembled WGS sequence"/>
</dbReference>
<evidence type="ECO:0000313" key="1">
    <source>
        <dbReference type="EMBL" id="CAH0238696.1"/>
    </source>
</evidence>
<proteinExistence type="predicted"/>
<name>A0A9W4KXT1_9BACI</name>
<sequence>MEREVAVGAAAVSTFKIGRKFVERSLRILSYTTVLTNWLITEIIDPVLRMKYVLKRVKIQISWVFLNKRAVC</sequence>
<evidence type="ECO:0000313" key="2">
    <source>
        <dbReference type="Proteomes" id="UP000789326"/>
    </source>
</evidence>